<protein>
    <submittedName>
        <fullName evidence="1">Uncharacterized protein</fullName>
    </submittedName>
</protein>
<keyword evidence="2" id="KW-1185">Reference proteome</keyword>
<evidence type="ECO:0000313" key="2">
    <source>
        <dbReference type="Proteomes" id="UP000790709"/>
    </source>
</evidence>
<organism evidence="1 2">
    <name type="scientific">Leucogyrophana mollusca</name>
    <dbReference type="NCBI Taxonomy" id="85980"/>
    <lineage>
        <taxon>Eukaryota</taxon>
        <taxon>Fungi</taxon>
        <taxon>Dikarya</taxon>
        <taxon>Basidiomycota</taxon>
        <taxon>Agaricomycotina</taxon>
        <taxon>Agaricomycetes</taxon>
        <taxon>Agaricomycetidae</taxon>
        <taxon>Boletales</taxon>
        <taxon>Boletales incertae sedis</taxon>
        <taxon>Leucogyrophana</taxon>
    </lineage>
</organism>
<name>A0ACB8BP53_9AGAM</name>
<dbReference type="EMBL" id="MU266362">
    <property type="protein sequence ID" value="KAH7927696.1"/>
    <property type="molecule type" value="Genomic_DNA"/>
</dbReference>
<proteinExistence type="predicted"/>
<comment type="caution">
    <text evidence="1">The sequence shown here is derived from an EMBL/GenBank/DDBJ whole genome shotgun (WGS) entry which is preliminary data.</text>
</comment>
<gene>
    <name evidence="1" type="ORF">BV22DRAFT_1006492</name>
</gene>
<reference evidence="1" key="1">
    <citation type="journal article" date="2021" name="New Phytol.">
        <title>Evolutionary innovations through gain and loss of genes in the ectomycorrhizal Boletales.</title>
        <authorList>
            <person name="Wu G."/>
            <person name="Miyauchi S."/>
            <person name="Morin E."/>
            <person name="Kuo A."/>
            <person name="Drula E."/>
            <person name="Varga T."/>
            <person name="Kohler A."/>
            <person name="Feng B."/>
            <person name="Cao Y."/>
            <person name="Lipzen A."/>
            <person name="Daum C."/>
            <person name="Hundley H."/>
            <person name="Pangilinan J."/>
            <person name="Johnson J."/>
            <person name="Barry K."/>
            <person name="LaButti K."/>
            <person name="Ng V."/>
            <person name="Ahrendt S."/>
            <person name="Min B."/>
            <person name="Choi I.G."/>
            <person name="Park H."/>
            <person name="Plett J.M."/>
            <person name="Magnuson J."/>
            <person name="Spatafora J.W."/>
            <person name="Nagy L.G."/>
            <person name="Henrissat B."/>
            <person name="Grigoriev I.V."/>
            <person name="Yang Z.L."/>
            <person name="Xu J."/>
            <person name="Martin F.M."/>
        </authorList>
    </citation>
    <scope>NUCLEOTIDE SEQUENCE</scope>
    <source>
        <strain evidence="1">KUC20120723A-06</strain>
    </source>
</reference>
<evidence type="ECO:0000313" key="1">
    <source>
        <dbReference type="EMBL" id="KAH7927696.1"/>
    </source>
</evidence>
<dbReference type="Proteomes" id="UP000790709">
    <property type="component" value="Unassembled WGS sequence"/>
</dbReference>
<sequence length="245" mass="26583">MADAVPSNSLGLDFDSLQINDPPEPSSPTETPNADSKGEQSESAGFAPTDAKEKKKPYINPERVKTGGAQREKLSEEELAERMLRIKGQNEKIKQRRLDVQADEDAFKQTQEEERIRQAQRRKVQEHVDRTREQNARRKMDKIQSREWDSGKPTGDWKQAKRPVAAAESLEHSTSPTSLEPRGGKPRGGARGGGSSRGRGRGRGVSVDGGGNPAGDRKSAPSDDAGEAKVEASSTSEAAPTEALS</sequence>
<accession>A0ACB8BP53</accession>